<dbReference type="PANTHER" id="PTHR30146:SF109">
    <property type="entry name" value="HTH-TYPE TRANSCRIPTIONAL REGULATOR GALS"/>
    <property type="match status" value="1"/>
</dbReference>
<dbReference type="Proteomes" id="UP000193307">
    <property type="component" value="Unassembled WGS sequence"/>
</dbReference>
<keyword evidence="2" id="KW-0238">DNA-binding</keyword>
<dbReference type="AlphaFoldDB" id="A0A1Y5SVQ9"/>
<evidence type="ECO:0000313" key="5">
    <source>
        <dbReference type="EMBL" id="SLN48888.1"/>
    </source>
</evidence>
<accession>A0A1Y5SVQ9</accession>
<dbReference type="CDD" id="cd01392">
    <property type="entry name" value="HTH_LacI"/>
    <property type="match status" value="1"/>
</dbReference>
<dbReference type="InterPro" id="IPR000843">
    <property type="entry name" value="HTH_LacI"/>
</dbReference>
<dbReference type="OrthoDB" id="234496at2"/>
<dbReference type="Pfam" id="PF00356">
    <property type="entry name" value="LacI"/>
    <property type="match status" value="1"/>
</dbReference>
<sequence>MNLKELSTILNLSQTTVSRALNGYPEVSEATRERVGRAAKEHNYTPNTRARSLATGRTHVVGHVIPRSTKHEVVNPVFTDFIAGASEIYSREGYDMHLAIVPDTHEESAYRKFAATEAVDGVIVHGPVENDQRIKLLQSMNMPFVVHGRSNADLEQDYAWVDVNNKRAFERATKFLIDLGHQRIGLLNGIESMDFAMRRRAGYQSALDAAGITANPNFCYSDEMTEDYGYTATMEVLALPSAPTALLVSSIIVGIGVRRACSEMGLTLGKEVSLIIHDDELSYFQNGRTEPVYTATRSSVRTAGTICAELLIEQINHPEKPLRHVLLEAELIIGHTTGPAPRSAN</sequence>
<dbReference type="SUPFAM" id="SSF53822">
    <property type="entry name" value="Periplasmic binding protein-like I"/>
    <property type="match status" value="1"/>
</dbReference>
<evidence type="ECO:0000256" key="3">
    <source>
        <dbReference type="ARBA" id="ARBA00023163"/>
    </source>
</evidence>
<keyword evidence="6" id="KW-1185">Reference proteome</keyword>
<evidence type="ECO:0000256" key="1">
    <source>
        <dbReference type="ARBA" id="ARBA00023015"/>
    </source>
</evidence>
<proteinExistence type="predicted"/>
<feature type="domain" description="HTH lacI-type" evidence="4">
    <location>
        <begin position="1"/>
        <end position="55"/>
    </location>
</feature>
<dbReference type="SMART" id="SM00354">
    <property type="entry name" value="HTH_LACI"/>
    <property type="match status" value="1"/>
</dbReference>
<protein>
    <submittedName>
        <fullName evidence="5">HTH-type transcriptional regulator RafR</fullName>
    </submittedName>
</protein>
<dbReference type="PANTHER" id="PTHR30146">
    <property type="entry name" value="LACI-RELATED TRANSCRIPTIONAL REPRESSOR"/>
    <property type="match status" value="1"/>
</dbReference>
<dbReference type="InterPro" id="IPR046335">
    <property type="entry name" value="LacI/GalR-like_sensor"/>
</dbReference>
<gene>
    <name evidence="5" type="primary">rafR_2</name>
    <name evidence="5" type="ORF">PAM7971_02386</name>
</gene>
<dbReference type="Pfam" id="PF13377">
    <property type="entry name" value="Peripla_BP_3"/>
    <property type="match status" value="1"/>
</dbReference>
<dbReference type="InterPro" id="IPR010982">
    <property type="entry name" value="Lambda_DNA-bd_dom_sf"/>
</dbReference>
<name>A0A1Y5SVQ9_9RHOB</name>
<organism evidence="5 6">
    <name type="scientific">Pacificibacter marinus</name>
    <dbReference type="NCBI Taxonomy" id="658057"/>
    <lineage>
        <taxon>Bacteria</taxon>
        <taxon>Pseudomonadati</taxon>
        <taxon>Pseudomonadota</taxon>
        <taxon>Alphaproteobacteria</taxon>
        <taxon>Rhodobacterales</taxon>
        <taxon>Roseobacteraceae</taxon>
        <taxon>Pacificibacter</taxon>
    </lineage>
</organism>
<dbReference type="GO" id="GO:0003700">
    <property type="term" value="F:DNA-binding transcription factor activity"/>
    <property type="evidence" value="ECO:0007669"/>
    <property type="project" value="TreeGrafter"/>
</dbReference>
<reference evidence="5 6" key="1">
    <citation type="submission" date="2017-03" db="EMBL/GenBank/DDBJ databases">
        <authorList>
            <person name="Afonso C.L."/>
            <person name="Miller P.J."/>
            <person name="Scott M.A."/>
            <person name="Spackman E."/>
            <person name="Goraichik I."/>
            <person name="Dimitrov K.M."/>
            <person name="Suarez D.L."/>
            <person name="Swayne D.E."/>
        </authorList>
    </citation>
    <scope>NUCLEOTIDE SEQUENCE [LARGE SCALE GENOMIC DNA]</scope>
    <source>
        <strain evidence="5 6">CECT 7971</strain>
    </source>
</reference>
<dbReference type="Gene3D" id="1.10.260.40">
    <property type="entry name" value="lambda repressor-like DNA-binding domains"/>
    <property type="match status" value="1"/>
</dbReference>
<dbReference type="CDD" id="cd20010">
    <property type="entry name" value="PBP1_AglR-like"/>
    <property type="match status" value="1"/>
</dbReference>
<keyword evidence="3" id="KW-0804">Transcription</keyword>
<dbReference type="Gene3D" id="3.40.50.2300">
    <property type="match status" value="2"/>
</dbReference>
<evidence type="ECO:0000256" key="2">
    <source>
        <dbReference type="ARBA" id="ARBA00023125"/>
    </source>
</evidence>
<dbReference type="RefSeq" id="WP_085849520.1">
    <property type="nucleotide sequence ID" value="NZ_FNZV01000007.1"/>
</dbReference>
<dbReference type="GO" id="GO:0000976">
    <property type="term" value="F:transcription cis-regulatory region binding"/>
    <property type="evidence" value="ECO:0007669"/>
    <property type="project" value="TreeGrafter"/>
</dbReference>
<dbReference type="STRING" id="658057.SAMN04488032_10765"/>
<dbReference type="PROSITE" id="PS50932">
    <property type="entry name" value="HTH_LACI_2"/>
    <property type="match status" value="1"/>
</dbReference>
<dbReference type="EMBL" id="FWFW01000007">
    <property type="protein sequence ID" value="SLN48888.1"/>
    <property type="molecule type" value="Genomic_DNA"/>
</dbReference>
<dbReference type="SUPFAM" id="SSF47413">
    <property type="entry name" value="lambda repressor-like DNA-binding domains"/>
    <property type="match status" value="1"/>
</dbReference>
<evidence type="ECO:0000259" key="4">
    <source>
        <dbReference type="PROSITE" id="PS50932"/>
    </source>
</evidence>
<keyword evidence="1" id="KW-0805">Transcription regulation</keyword>
<dbReference type="InterPro" id="IPR028082">
    <property type="entry name" value="Peripla_BP_I"/>
</dbReference>
<evidence type="ECO:0000313" key="6">
    <source>
        <dbReference type="Proteomes" id="UP000193307"/>
    </source>
</evidence>